<sequence>MNGKINEILSFYGALGRPLTFLEIRRSSGGEPAKISVFLEREAQSGAIVEDNGFFYLKEFKEISGLSRRRQDFLLQKKWRRLLRRRHWFDWVPFLDFVLASGSMAIGNVNDKSDFDILAGIKAGRIFTARYLILLVFTLLGVRRPDDKEDSSPDKFCFNHFVTAETWSKPPYNVYRRSLYQNLVPIYGREEKIKGFIEANGWADIGSGSLLDLRFEPRKFNLGRRFLEIILSGKLGDYVENKILAPLAKRRLKKYVRRHNEQGRVVVGDQELEFHFKLPYEQH</sequence>
<proteinExistence type="predicted"/>
<evidence type="ECO:0000313" key="2">
    <source>
        <dbReference type="Proteomes" id="UP000034956"/>
    </source>
</evidence>
<dbReference type="AlphaFoldDB" id="A0A0G1X9R3"/>
<organism evidence="1 2">
    <name type="scientific">Candidatus Jorgensenbacteria bacterium GW2011_GWA1_48_11</name>
    <dbReference type="NCBI Taxonomy" id="1618660"/>
    <lineage>
        <taxon>Bacteria</taxon>
        <taxon>Candidatus Joergenseniibacteriota</taxon>
    </lineage>
</organism>
<reference evidence="1 2" key="1">
    <citation type="journal article" date="2015" name="Nature">
        <title>rRNA introns, odd ribosomes, and small enigmatic genomes across a large radiation of phyla.</title>
        <authorList>
            <person name="Brown C.T."/>
            <person name="Hug L.A."/>
            <person name="Thomas B.C."/>
            <person name="Sharon I."/>
            <person name="Castelle C.J."/>
            <person name="Singh A."/>
            <person name="Wilkins M.J."/>
            <person name="Williams K.H."/>
            <person name="Banfield J.F."/>
        </authorList>
    </citation>
    <scope>NUCLEOTIDE SEQUENCE [LARGE SCALE GENOMIC DNA]</scope>
</reference>
<accession>A0A0G1X9R3</accession>
<dbReference type="EMBL" id="LCPF01000004">
    <property type="protein sequence ID" value="KKU91085.1"/>
    <property type="molecule type" value="Genomic_DNA"/>
</dbReference>
<evidence type="ECO:0008006" key="3">
    <source>
        <dbReference type="Google" id="ProtNLM"/>
    </source>
</evidence>
<dbReference type="Proteomes" id="UP000034956">
    <property type="component" value="Unassembled WGS sequence"/>
</dbReference>
<comment type="caution">
    <text evidence="1">The sequence shown here is derived from an EMBL/GenBank/DDBJ whole genome shotgun (WGS) entry which is preliminary data.</text>
</comment>
<protein>
    <recommendedName>
        <fullName evidence="3">Polymerase nucleotidyl transferase domain-containing protein</fullName>
    </recommendedName>
</protein>
<gene>
    <name evidence="1" type="ORF">UY23_C0004G0030</name>
</gene>
<evidence type="ECO:0000313" key="1">
    <source>
        <dbReference type="EMBL" id="KKU91085.1"/>
    </source>
</evidence>
<name>A0A0G1X9R3_9BACT</name>